<dbReference type="InterPro" id="IPR013320">
    <property type="entry name" value="ConA-like_dom_sf"/>
</dbReference>
<dbReference type="Gene3D" id="2.60.120.560">
    <property type="entry name" value="Exo-inulinase, domain 1"/>
    <property type="match status" value="1"/>
</dbReference>
<sequence length="112" mass="12176">MTTVFCRADSFCVRLLRKGNNFLQLTCGGGMLTLDRRNCEVAIEGEEPLQGVRSIPFDGGVLEAEILLDECCAEVFAGGSAMSMLAYNDGDGITFCADGTVRLWVTLWDVEV</sequence>
<reference evidence="1" key="2">
    <citation type="journal article" date="2021" name="PeerJ">
        <title>Extensive microbial diversity within the chicken gut microbiome revealed by metagenomics and culture.</title>
        <authorList>
            <person name="Gilroy R."/>
            <person name="Ravi A."/>
            <person name="Getino M."/>
            <person name="Pursley I."/>
            <person name="Horton D.L."/>
            <person name="Alikhan N.F."/>
            <person name="Baker D."/>
            <person name="Gharbi K."/>
            <person name="Hall N."/>
            <person name="Watson M."/>
            <person name="Adriaenssens E.M."/>
            <person name="Foster-Nyarko E."/>
            <person name="Jarju S."/>
            <person name="Secka A."/>
            <person name="Antonio M."/>
            <person name="Oren A."/>
            <person name="Chaudhuri R.R."/>
            <person name="La Ragione R."/>
            <person name="Hildebrand F."/>
            <person name="Pallen M.J."/>
        </authorList>
    </citation>
    <scope>NUCLEOTIDE SEQUENCE</scope>
    <source>
        <strain evidence="1">ChiHjej12B11-7776</strain>
    </source>
</reference>
<name>A0A9D1MXW2_9BACT</name>
<dbReference type="AlphaFoldDB" id="A0A9D1MXW2"/>
<dbReference type="SUPFAM" id="SSF49899">
    <property type="entry name" value="Concanavalin A-like lectins/glucanases"/>
    <property type="match status" value="1"/>
</dbReference>
<reference evidence="1" key="1">
    <citation type="submission" date="2020-10" db="EMBL/GenBank/DDBJ databases">
        <authorList>
            <person name="Gilroy R."/>
        </authorList>
    </citation>
    <scope>NUCLEOTIDE SEQUENCE</scope>
    <source>
        <strain evidence="1">ChiHjej12B11-7776</strain>
    </source>
</reference>
<comment type="caution">
    <text evidence="1">The sequence shown here is derived from an EMBL/GenBank/DDBJ whole genome shotgun (WGS) entry which is preliminary data.</text>
</comment>
<dbReference type="Proteomes" id="UP000886852">
    <property type="component" value="Unassembled WGS sequence"/>
</dbReference>
<gene>
    <name evidence="1" type="ORF">IAC72_05330</name>
</gene>
<protein>
    <submittedName>
        <fullName evidence="1">Uncharacterized protein</fullName>
    </submittedName>
</protein>
<dbReference type="EMBL" id="DVOC01000094">
    <property type="protein sequence ID" value="HIU91410.1"/>
    <property type="molecule type" value="Genomic_DNA"/>
</dbReference>
<accession>A0A9D1MXW2</accession>
<proteinExistence type="predicted"/>
<evidence type="ECO:0000313" key="2">
    <source>
        <dbReference type="Proteomes" id="UP000886852"/>
    </source>
</evidence>
<organism evidence="1 2">
    <name type="scientific">Candidatus Fimimonas merdipullorum</name>
    <dbReference type="NCBI Taxonomy" id="2840822"/>
    <lineage>
        <taxon>Bacteria</taxon>
        <taxon>Pseudomonadati</taxon>
        <taxon>Myxococcota</taxon>
        <taxon>Myxococcia</taxon>
        <taxon>Myxococcales</taxon>
        <taxon>Cystobacterineae</taxon>
        <taxon>Myxococcaceae</taxon>
        <taxon>Myxococcaceae incertae sedis</taxon>
        <taxon>Candidatus Fimimonas</taxon>
    </lineage>
</organism>
<evidence type="ECO:0000313" key="1">
    <source>
        <dbReference type="EMBL" id="HIU91410.1"/>
    </source>
</evidence>